<sequence>MRQFARIFVMGLLALGVAHAAEDFSKLSNKQLVLKAGTMHDAEDVIQYRLEVAKRAKAMKSPKAKAEFKHQVKKAEKANFAKMSAADFNKLREEVAEELDKMKQEHKPQELKAMGLAGVEVCKGEEHKMWCHPKHAKKGEHHKGEHHAHKKEHKGEHEEHEEHEEHGEKAKHAPAKAEHTEHPSSEKPAAAHE</sequence>
<dbReference type="Proteomes" id="UP000826775">
    <property type="component" value="Chromosome"/>
</dbReference>
<protein>
    <recommendedName>
        <fullName evidence="5">DUF1104 domain-containing protein</fullName>
    </recommendedName>
</protein>
<feature type="signal peptide" evidence="2">
    <location>
        <begin position="1"/>
        <end position="20"/>
    </location>
</feature>
<dbReference type="InterPro" id="IPR038310">
    <property type="entry name" value="DUF1104_sf"/>
</dbReference>
<evidence type="ECO:0000256" key="2">
    <source>
        <dbReference type="SAM" id="SignalP"/>
    </source>
</evidence>
<name>A0ABM7SDG5_9HELI</name>
<dbReference type="Gene3D" id="1.20.120.1430">
    <property type="entry name" value="HP0721 helical bundle"/>
    <property type="match status" value="1"/>
</dbReference>
<organism evidence="3 4">
    <name type="scientific">Helicobacter gastrocanis</name>
    <dbReference type="NCBI Taxonomy" id="2849641"/>
    <lineage>
        <taxon>Bacteria</taxon>
        <taxon>Pseudomonadati</taxon>
        <taxon>Campylobacterota</taxon>
        <taxon>Epsilonproteobacteria</taxon>
        <taxon>Campylobacterales</taxon>
        <taxon>Helicobacteraceae</taxon>
        <taxon>Helicobacter</taxon>
    </lineage>
</organism>
<proteinExistence type="predicted"/>
<accession>A0ABM7SDG5</accession>
<gene>
    <name evidence="3" type="ORF">NHP190003_11180</name>
</gene>
<evidence type="ECO:0008006" key="5">
    <source>
        <dbReference type="Google" id="ProtNLM"/>
    </source>
</evidence>
<dbReference type="InterPro" id="IPR009488">
    <property type="entry name" value="DUF1104"/>
</dbReference>
<feature type="chain" id="PRO_5045626759" description="DUF1104 domain-containing protein" evidence="2">
    <location>
        <begin position="21"/>
        <end position="193"/>
    </location>
</feature>
<keyword evidence="4" id="KW-1185">Reference proteome</keyword>
<feature type="compositionally biased region" description="Basic and acidic residues" evidence="1">
    <location>
        <begin position="153"/>
        <end position="193"/>
    </location>
</feature>
<evidence type="ECO:0000313" key="4">
    <source>
        <dbReference type="Proteomes" id="UP000826775"/>
    </source>
</evidence>
<reference evidence="3 4" key="1">
    <citation type="submission" date="2021-07" db="EMBL/GenBank/DDBJ databases">
        <title>Novel Helicobacter sp. Isolated from a dog.</title>
        <authorList>
            <person name="Rimbara E."/>
            <person name="Suzuki M."/>
        </authorList>
    </citation>
    <scope>NUCLEOTIDE SEQUENCE [LARGE SCALE GENOMIC DNA]</scope>
    <source>
        <strain evidence="4">NHP19-003</strain>
    </source>
</reference>
<evidence type="ECO:0000313" key="3">
    <source>
        <dbReference type="EMBL" id="BCZ17836.1"/>
    </source>
</evidence>
<evidence type="ECO:0000256" key="1">
    <source>
        <dbReference type="SAM" id="MobiDB-lite"/>
    </source>
</evidence>
<dbReference type="Pfam" id="PF06518">
    <property type="entry name" value="DUF1104"/>
    <property type="match status" value="1"/>
</dbReference>
<dbReference type="EMBL" id="AP024814">
    <property type="protein sequence ID" value="BCZ17836.1"/>
    <property type="molecule type" value="Genomic_DNA"/>
</dbReference>
<feature type="region of interest" description="Disordered" evidence="1">
    <location>
        <begin position="133"/>
        <end position="193"/>
    </location>
</feature>
<feature type="compositionally biased region" description="Basic residues" evidence="1">
    <location>
        <begin position="133"/>
        <end position="152"/>
    </location>
</feature>
<keyword evidence="2" id="KW-0732">Signal</keyword>